<comment type="caution">
    <text evidence="9">The sequence shown here is derived from an EMBL/GenBank/DDBJ whole genome shotgun (WGS) entry which is preliminary data.</text>
</comment>
<dbReference type="EMBL" id="JAGTAR010000045">
    <property type="protein sequence ID" value="MBR8537971.1"/>
    <property type="molecule type" value="Genomic_DNA"/>
</dbReference>
<reference evidence="9" key="2">
    <citation type="submission" date="2021-04" db="EMBL/GenBank/DDBJ databases">
        <authorList>
            <person name="Zhang T."/>
            <person name="Zhang Y."/>
            <person name="Lu D."/>
            <person name="Zuo D."/>
            <person name="Du Z."/>
        </authorList>
    </citation>
    <scope>NUCLEOTIDE SEQUENCE</scope>
    <source>
        <strain evidence="9">JR1</strain>
    </source>
</reference>
<keyword evidence="5" id="KW-0418">Kinase</keyword>
<dbReference type="SUPFAM" id="SSF55874">
    <property type="entry name" value="ATPase domain of HSP90 chaperone/DNA topoisomerase II/histidine kinase"/>
    <property type="match status" value="1"/>
</dbReference>
<dbReference type="GO" id="GO:0000155">
    <property type="term" value="F:phosphorelay sensor kinase activity"/>
    <property type="evidence" value="ECO:0007669"/>
    <property type="project" value="InterPro"/>
</dbReference>
<dbReference type="Gene3D" id="3.30.565.10">
    <property type="entry name" value="Histidine kinase-like ATPase, C-terminal domain"/>
    <property type="match status" value="1"/>
</dbReference>
<feature type="transmembrane region" description="Helical" evidence="7">
    <location>
        <begin position="71"/>
        <end position="92"/>
    </location>
</feature>
<accession>A0A941F6U3</accession>
<keyword evidence="6" id="KW-0902">Two-component regulatory system</keyword>
<evidence type="ECO:0000256" key="6">
    <source>
        <dbReference type="ARBA" id="ARBA00023012"/>
    </source>
</evidence>
<evidence type="ECO:0000256" key="2">
    <source>
        <dbReference type="ARBA" id="ARBA00012438"/>
    </source>
</evidence>
<dbReference type="PROSITE" id="PS50109">
    <property type="entry name" value="HIS_KIN"/>
    <property type="match status" value="1"/>
</dbReference>
<keyword evidence="7" id="KW-1133">Transmembrane helix</keyword>
<dbReference type="Proteomes" id="UP000679220">
    <property type="component" value="Unassembled WGS sequence"/>
</dbReference>
<dbReference type="Pfam" id="PF00512">
    <property type="entry name" value="HisKA"/>
    <property type="match status" value="1"/>
</dbReference>
<name>A0A941F6U3_9BACT</name>
<gene>
    <name evidence="9" type="ORF">KDU71_20550</name>
</gene>
<dbReference type="SMART" id="SM00387">
    <property type="entry name" value="HATPase_c"/>
    <property type="match status" value="1"/>
</dbReference>
<dbReference type="InterPro" id="IPR004358">
    <property type="entry name" value="Sig_transdc_His_kin-like_C"/>
</dbReference>
<organism evidence="9 10">
    <name type="scientific">Carboxylicivirga sediminis</name>
    <dbReference type="NCBI Taxonomy" id="2006564"/>
    <lineage>
        <taxon>Bacteria</taxon>
        <taxon>Pseudomonadati</taxon>
        <taxon>Bacteroidota</taxon>
        <taxon>Bacteroidia</taxon>
        <taxon>Marinilabiliales</taxon>
        <taxon>Marinilabiliaceae</taxon>
        <taxon>Carboxylicivirga</taxon>
    </lineage>
</organism>
<keyword evidence="10" id="KW-1185">Reference proteome</keyword>
<dbReference type="PANTHER" id="PTHR43711">
    <property type="entry name" value="TWO-COMPONENT HISTIDINE KINASE"/>
    <property type="match status" value="1"/>
</dbReference>
<dbReference type="InterPro" id="IPR036097">
    <property type="entry name" value="HisK_dim/P_sf"/>
</dbReference>
<dbReference type="InterPro" id="IPR036890">
    <property type="entry name" value="HATPase_C_sf"/>
</dbReference>
<evidence type="ECO:0000259" key="8">
    <source>
        <dbReference type="PROSITE" id="PS50109"/>
    </source>
</evidence>
<keyword evidence="3" id="KW-0597">Phosphoprotein</keyword>
<feature type="transmembrane region" description="Helical" evidence="7">
    <location>
        <begin position="38"/>
        <end position="59"/>
    </location>
</feature>
<evidence type="ECO:0000313" key="9">
    <source>
        <dbReference type="EMBL" id="MBR8537971.1"/>
    </source>
</evidence>
<dbReference type="Gene3D" id="1.10.287.130">
    <property type="match status" value="1"/>
</dbReference>
<evidence type="ECO:0000256" key="4">
    <source>
        <dbReference type="ARBA" id="ARBA00022679"/>
    </source>
</evidence>
<evidence type="ECO:0000256" key="1">
    <source>
        <dbReference type="ARBA" id="ARBA00000085"/>
    </source>
</evidence>
<evidence type="ECO:0000256" key="5">
    <source>
        <dbReference type="ARBA" id="ARBA00022777"/>
    </source>
</evidence>
<dbReference type="AlphaFoldDB" id="A0A941F6U3"/>
<keyword evidence="4" id="KW-0808">Transferase</keyword>
<dbReference type="SUPFAM" id="SSF47384">
    <property type="entry name" value="Homodimeric domain of signal transducing histidine kinase"/>
    <property type="match status" value="1"/>
</dbReference>
<keyword evidence="7" id="KW-0472">Membrane</keyword>
<proteinExistence type="predicted"/>
<dbReference type="InterPro" id="IPR003661">
    <property type="entry name" value="HisK_dim/P_dom"/>
</dbReference>
<dbReference type="Pfam" id="PF02518">
    <property type="entry name" value="HATPase_c"/>
    <property type="match status" value="1"/>
</dbReference>
<evidence type="ECO:0000256" key="3">
    <source>
        <dbReference type="ARBA" id="ARBA00022553"/>
    </source>
</evidence>
<dbReference type="InterPro" id="IPR003594">
    <property type="entry name" value="HATPase_dom"/>
</dbReference>
<feature type="transmembrane region" description="Helical" evidence="7">
    <location>
        <begin position="12"/>
        <end position="31"/>
    </location>
</feature>
<dbReference type="SMART" id="SM00388">
    <property type="entry name" value="HisKA"/>
    <property type="match status" value="1"/>
</dbReference>
<evidence type="ECO:0000256" key="7">
    <source>
        <dbReference type="SAM" id="Phobius"/>
    </source>
</evidence>
<dbReference type="PANTHER" id="PTHR43711:SF26">
    <property type="entry name" value="SENSOR HISTIDINE KINASE RCSC"/>
    <property type="match status" value="1"/>
</dbReference>
<dbReference type="RefSeq" id="WP_212192995.1">
    <property type="nucleotide sequence ID" value="NZ_JAGTAR010000045.1"/>
</dbReference>
<dbReference type="EC" id="2.7.13.3" evidence="2"/>
<sequence>MINFLWLETAGSSGPTLFYILAFVPLLTFLLNNNLLKYAYLIIGINVPGLLLIEAYFPGIITYYPSEIQRVLDILMVCLIFIIFEIPLIIYIKNLVINQRNEALHSERIKTSYVTHLSHEIRTPMNAILGFAELLEQDDLEMAERKEYINIINDNGHTLLNLLNNIINIAKIEEDSTKVSLSKFSPDSLLERIRASLSFKASNGVDFKILNKPEESVMIHSDIVLLYQILSNITFNALKFTLQGHVYLNYTIIGDSIKFTVEDTGLGICQSKHDRLFNQFEQDSDNKLVNFNGSGLGLTISKNLSHLLKGKLYFESEKDKGTSFHLEIPVDYKLTK</sequence>
<evidence type="ECO:0000313" key="10">
    <source>
        <dbReference type="Proteomes" id="UP000679220"/>
    </source>
</evidence>
<dbReference type="CDD" id="cd00082">
    <property type="entry name" value="HisKA"/>
    <property type="match status" value="1"/>
</dbReference>
<keyword evidence="7" id="KW-0812">Transmembrane</keyword>
<protein>
    <recommendedName>
        <fullName evidence="2">histidine kinase</fullName>
        <ecNumber evidence="2">2.7.13.3</ecNumber>
    </recommendedName>
</protein>
<dbReference type="InterPro" id="IPR005467">
    <property type="entry name" value="His_kinase_dom"/>
</dbReference>
<dbReference type="InterPro" id="IPR050736">
    <property type="entry name" value="Sensor_HK_Regulatory"/>
</dbReference>
<reference evidence="9" key="1">
    <citation type="journal article" date="2018" name="Int. J. Syst. Evol. Microbiol.">
        <title>Carboxylicivirga sediminis sp. nov., isolated from coastal sediment.</title>
        <authorList>
            <person name="Wang F.Q."/>
            <person name="Ren L.H."/>
            <person name="Zou R.J."/>
            <person name="Sun Y.Z."/>
            <person name="Liu X.J."/>
            <person name="Jiang F."/>
            <person name="Liu L.J."/>
        </authorList>
    </citation>
    <scope>NUCLEOTIDE SEQUENCE</scope>
    <source>
        <strain evidence="9">JR1</strain>
    </source>
</reference>
<feature type="domain" description="Histidine kinase" evidence="8">
    <location>
        <begin position="116"/>
        <end position="332"/>
    </location>
</feature>
<dbReference type="PRINTS" id="PR00344">
    <property type="entry name" value="BCTRLSENSOR"/>
</dbReference>
<comment type="catalytic activity">
    <reaction evidence="1">
        <text>ATP + protein L-histidine = ADP + protein N-phospho-L-histidine.</text>
        <dbReference type="EC" id="2.7.13.3"/>
    </reaction>
</comment>